<comment type="caution">
    <text evidence="3">The sequence shown here is derived from an EMBL/GenBank/DDBJ whole genome shotgun (WGS) entry which is preliminary data.</text>
</comment>
<keyword evidence="4" id="KW-1185">Reference proteome</keyword>
<evidence type="ECO:0000256" key="1">
    <source>
        <dbReference type="SAM" id="SignalP"/>
    </source>
</evidence>
<gene>
    <name evidence="3" type="ORF">ACFSJ0_10105</name>
</gene>
<feature type="signal peptide" evidence="1">
    <location>
        <begin position="1"/>
        <end position="28"/>
    </location>
</feature>
<dbReference type="Pfam" id="PF07452">
    <property type="entry name" value="CHRD"/>
    <property type="match status" value="1"/>
</dbReference>
<keyword evidence="1" id="KW-0732">Signal</keyword>
<dbReference type="InterPro" id="IPR010895">
    <property type="entry name" value="CHRD"/>
</dbReference>
<accession>A0ABW4G3Z6</accession>
<reference evidence="4" key="1">
    <citation type="journal article" date="2019" name="Int. J. Syst. Evol. Microbiol.">
        <title>The Global Catalogue of Microorganisms (GCM) 10K type strain sequencing project: providing services to taxonomists for standard genome sequencing and annotation.</title>
        <authorList>
            <consortium name="The Broad Institute Genomics Platform"/>
            <consortium name="The Broad Institute Genome Sequencing Center for Infectious Disease"/>
            <person name="Wu L."/>
            <person name="Ma J."/>
        </authorList>
    </citation>
    <scope>NUCLEOTIDE SEQUENCE [LARGE SCALE GENOMIC DNA]</scope>
    <source>
        <strain evidence="4">CGMCC 1.15399</strain>
    </source>
</reference>
<name>A0ABW4G3Z6_9ACTN</name>
<evidence type="ECO:0000313" key="4">
    <source>
        <dbReference type="Proteomes" id="UP001597097"/>
    </source>
</evidence>
<organism evidence="3 4">
    <name type="scientific">Nonomuraea guangzhouensis</name>
    <dbReference type="NCBI Taxonomy" id="1291555"/>
    <lineage>
        <taxon>Bacteria</taxon>
        <taxon>Bacillati</taxon>
        <taxon>Actinomycetota</taxon>
        <taxon>Actinomycetes</taxon>
        <taxon>Streptosporangiales</taxon>
        <taxon>Streptosporangiaceae</taxon>
        <taxon>Nonomuraea</taxon>
    </lineage>
</organism>
<evidence type="ECO:0000259" key="2">
    <source>
        <dbReference type="SMART" id="SM00754"/>
    </source>
</evidence>
<dbReference type="EMBL" id="JBHUCM010000010">
    <property type="protein sequence ID" value="MFD1537387.1"/>
    <property type="molecule type" value="Genomic_DNA"/>
</dbReference>
<protein>
    <submittedName>
        <fullName evidence="3">CHRD domain-containing protein</fullName>
    </submittedName>
</protein>
<feature type="chain" id="PRO_5046243737" evidence="1">
    <location>
        <begin position="29"/>
        <end position="158"/>
    </location>
</feature>
<sequence length="158" mass="16581">MRRPLAAATLTAAALITAFATVPGAANASSADRTHRVFMNGSQEVPGPGDHNGVGVFTYQVKGAELCYTITARHIKPATAAHIHKGKKGVAGPIVVTLKTPADGSAKGCIKAVKEENKKDAALVLTQSELHGIVDSPQRYYANVHNEKFPMGAIRGQL</sequence>
<evidence type="ECO:0000313" key="3">
    <source>
        <dbReference type="EMBL" id="MFD1537387.1"/>
    </source>
</evidence>
<proteinExistence type="predicted"/>
<dbReference type="RefSeq" id="WP_219534787.1">
    <property type="nucleotide sequence ID" value="NZ_JAHKRM010000023.1"/>
</dbReference>
<dbReference type="SMART" id="SM00754">
    <property type="entry name" value="CHRD"/>
    <property type="match status" value="1"/>
</dbReference>
<feature type="domain" description="CHRD" evidence="2">
    <location>
        <begin position="33"/>
        <end position="158"/>
    </location>
</feature>
<dbReference type="Proteomes" id="UP001597097">
    <property type="component" value="Unassembled WGS sequence"/>
</dbReference>